<reference evidence="2" key="1">
    <citation type="journal article" date="2019" name="Int. J. Syst. Evol. Microbiol.">
        <title>The Global Catalogue of Microorganisms (GCM) 10K type strain sequencing project: providing services to taxonomists for standard genome sequencing and annotation.</title>
        <authorList>
            <consortium name="The Broad Institute Genomics Platform"/>
            <consortium name="The Broad Institute Genome Sequencing Center for Infectious Disease"/>
            <person name="Wu L."/>
            <person name="Ma J."/>
        </authorList>
    </citation>
    <scope>NUCLEOTIDE SEQUENCE [LARGE SCALE GENOMIC DNA]</scope>
    <source>
        <strain evidence="2">CGMCC 1.15339</strain>
    </source>
</reference>
<dbReference type="EMBL" id="BMII01000027">
    <property type="protein sequence ID" value="GGB67927.1"/>
    <property type="molecule type" value="Genomic_DNA"/>
</dbReference>
<gene>
    <name evidence="1" type="ORF">GCM10011607_30710</name>
</gene>
<dbReference type="SUPFAM" id="SSF48452">
    <property type="entry name" value="TPR-like"/>
    <property type="match status" value="1"/>
</dbReference>
<evidence type="ECO:0000313" key="1">
    <source>
        <dbReference type="EMBL" id="GGB67927.1"/>
    </source>
</evidence>
<dbReference type="Gene3D" id="1.25.40.10">
    <property type="entry name" value="Tetratricopeptide repeat domain"/>
    <property type="match status" value="1"/>
</dbReference>
<comment type="caution">
    <text evidence="1">The sequence shown here is derived from an EMBL/GenBank/DDBJ whole genome shotgun (WGS) entry which is preliminary data.</text>
</comment>
<dbReference type="Pfam" id="PF06041">
    <property type="entry name" value="DUF924"/>
    <property type="match status" value="1"/>
</dbReference>
<evidence type="ECO:0000313" key="2">
    <source>
        <dbReference type="Proteomes" id="UP000617555"/>
    </source>
</evidence>
<dbReference type="InterPro" id="IPR011990">
    <property type="entry name" value="TPR-like_helical_dom_sf"/>
</dbReference>
<organism evidence="1 2">
    <name type="scientific">Shewanella inventionis</name>
    <dbReference type="NCBI Taxonomy" id="1738770"/>
    <lineage>
        <taxon>Bacteria</taxon>
        <taxon>Pseudomonadati</taxon>
        <taxon>Pseudomonadota</taxon>
        <taxon>Gammaproteobacteria</taxon>
        <taxon>Alteromonadales</taxon>
        <taxon>Shewanellaceae</taxon>
        <taxon>Shewanella</taxon>
    </lineage>
</organism>
<protein>
    <submittedName>
        <fullName evidence="1">Uncharacterized protein</fullName>
    </submittedName>
</protein>
<name>A0ABQ1JJZ9_9GAMM</name>
<sequence length="69" mass="7653">MLSQEAGVLGCLTQLPPQQALFLIMPYMHSESTLIHQQALPLFAQYAPNNLAIEQDHQAIITQLKLPSP</sequence>
<accession>A0ABQ1JJZ9</accession>
<proteinExistence type="predicted"/>
<dbReference type="Proteomes" id="UP000617555">
    <property type="component" value="Unassembled WGS sequence"/>
</dbReference>
<dbReference type="InterPro" id="IPR010323">
    <property type="entry name" value="DUF924"/>
</dbReference>
<keyword evidence="2" id="KW-1185">Reference proteome</keyword>